<dbReference type="AlphaFoldDB" id="A0A9D1QE29"/>
<protein>
    <submittedName>
        <fullName evidence="1">Fibrobacter succinogenes major paralogous domain-containing protein</fullName>
    </submittedName>
</protein>
<evidence type="ECO:0000313" key="1">
    <source>
        <dbReference type="EMBL" id="HIW10331.1"/>
    </source>
</evidence>
<gene>
    <name evidence="1" type="ORF">H9888_02405</name>
</gene>
<organism evidence="1 2">
    <name type="scientific">Candidatus Rikenella faecigallinarum</name>
    <dbReference type="NCBI Taxonomy" id="2838745"/>
    <lineage>
        <taxon>Bacteria</taxon>
        <taxon>Pseudomonadati</taxon>
        <taxon>Bacteroidota</taxon>
        <taxon>Bacteroidia</taxon>
        <taxon>Bacteroidales</taxon>
        <taxon>Rikenellaceae</taxon>
        <taxon>Rikenella</taxon>
    </lineage>
</organism>
<accession>A0A9D1QE29</accession>
<dbReference type="EMBL" id="DXHL01000013">
    <property type="protein sequence ID" value="HIW10331.1"/>
    <property type="molecule type" value="Genomic_DNA"/>
</dbReference>
<reference evidence="1" key="2">
    <citation type="submission" date="2021-04" db="EMBL/GenBank/DDBJ databases">
        <authorList>
            <person name="Gilroy R."/>
        </authorList>
    </citation>
    <scope>NUCLEOTIDE SEQUENCE</scope>
    <source>
        <strain evidence="1">ChiBcec15-1070</strain>
    </source>
</reference>
<reference evidence="1" key="1">
    <citation type="journal article" date="2021" name="PeerJ">
        <title>Extensive microbial diversity within the chicken gut microbiome revealed by metagenomics and culture.</title>
        <authorList>
            <person name="Gilroy R."/>
            <person name="Ravi A."/>
            <person name="Getino M."/>
            <person name="Pursley I."/>
            <person name="Horton D.L."/>
            <person name="Alikhan N.F."/>
            <person name="Baker D."/>
            <person name="Gharbi K."/>
            <person name="Hall N."/>
            <person name="Watson M."/>
            <person name="Adriaenssens E.M."/>
            <person name="Foster-Nyarko E."/>
            <person name="Jarju S."/>
            <person name="Secka A."/>
            <person name="Antonio M."/>
            <person name="Oren A."/>
            <person name="Chaudhuri R.R."/>
            <person name="La Ragione R."/>
            <person name="Hildebrand F."/>
            <person name="Pallen M.J."/>
        </authorList>
    </citation>
    <scope>NUCLEOTIDE SEQUENCE</scope>
    <source>
        <strain evidence="1">ChiBcec15-1070</strain>
    </source>
</reference>
<dbReference type="Proteomes" id="UP000823926">
    <property type="component" value="Unassembled WGS sequence"/>
</dbReference>
<evidence type="ECO:0000313" key="2">
    <source>
        <dbReference type="Proteomes" id="UP000823926"/>
    </source>
</evidence>
<comment type="caution">
    <text evidence="1">The sequence shown here is derived from an EMBL/GenBank/DDBJ whole genome shotgun (WGS) entry which is preliminary data.</text>
</comment>
<proteinExistence type="predicted"/>
<sequence>MQQSGTPNAETVALYGADGSSELTEDGTGYSKVNITTSGVINGNTSLVYSIKHPLTFIFNTVTPWDWYASNESFQNNTIWGEGGGKSAYDPCPQGWRIPSDTTWKDFTTTNFPFYTAGNQTITKDLFATNGRQYHNFTWYPAAGRRRTTYSGHLSSIGENICSWSANISGMVSKNLCFYFSSSSPIVAEYRSVGMSVRCVQQ</sequence>
<name>A0A9D1QE29_9BACT</name>